<keyword evidence="2" id="KW-1185">Reference proteome</keyword>
<name>A0A4V2S101_9ACTN</name>
<dbReference type="EMBL" id="SLWN01000002">
    <property type="protein sequence ID" value="TCO34670.1"/>
    <property type="molecule type" value="Genomic_DNA"/>
</dbReference>
<dbReference type="Proteomes" id="UP000294508">
    <property type="component" value="Unassembled WGS sequence"/>
</dbReference>
<reference evidence="1 2" key="1">
    <citation type="journal article" date="2015" name="Stand. Genomic Sci.">
        <title>Genomic Encyclopedia of Bacterial and Archaeal Type Strains, Phase III: the genomes of soil and plant-associated and newly described type strains.</title>
        <authorList>
            <person name="Whitman W.B."/>
            <person name="Woyke T."/>
            <person name="Klenk H.P."/>
            <person name="Zhou Y."/>
            <person name="Lilburn T.G."/>
            <person name="Beck B.J."/>
            <person name="De Vos P."/>
            <person name="Vandamme P."/>
            <person name="Eisen J.A."/>
            <person name="Garrity G."/>
            <person name="Hugenholtz P."/>
            <person name="Kyrpides N.C."/>
        </authorList>
    </citation>
    <scope>NUCLEOTIDE SEQUENCE [LARGE SCALE GENOMIC DNA]</scope>
    <source>
        <strain evidence="1 2">VKM Ac-2572</strain>
    </source>
</reference>
<protein>
    <submittedName>
        <fullName evidence="1">Uncharacterized protein</fullName>
    </submittedName>
</protein>
<accession>A0A4V2S101</accession>
<organism evidence="1 2">
    <name type="scientific">Kribbella steppae</name>
    <dbReference type="NCBI Taxonomy" id="2512223"/>
    <lineage>
        <taxon>Bacteria</taxon>
        <taxon>Bacillati</taxon>
        <taxon>Actinomycetota</taxon>
        <taxon>Actinomycetes</taxon>
        <taxon>Propionibacteriales</taxon>
        <taxon>Kribbellaceae</taxon>
        <taxon>Kribbella</taxon>
    </lineage>
</organism>
<comment type="caution">
    <text evidence="1">The sequence shown here is derived from an EMBL/GenBank/DDBJ whole genome shotgun (WGS) entry which is preliminary data.</text>
</comment>
<evidence type="ECO:0000313" key="1">
    <source>
        <dbReference type="EMBL" id="TCO34670.1"/>
    </source>
</evidence>
<gene>
    <name evidence="1" type="ORF">EV652_102738</name>
</gene>
<dbReference type="AlphaFoldDB" id="A0A4V2S101"/>
<evidence type="ECO:0000313" key="2">
    <source>
        <dbReference type="Proteomes" id="UP000294508"/>
    </source>
</evidence>
<dbReference type="OrthoDB" id="9907261at2"/>
<proteinExistence type="predicted"/>
<sequence>MTTAILASSQFGRPVAAAPAAQPDYMLRTDNDEWLPVISFTLQDGAVVADVGRDAPILSQNFVALVPTNSWHANGSTPA</sequence>
<dbReference type="RefSeq" id="WP_132208413.1">
    <property type="nucleotide sequence ID" value="NZ_SLWN01000002.1"/>
</dbReference>